<organism evidence="1 2">
    <name type="scientific">Auriscalpium vulgare</name>
    <dbReference type="NCBI Taxonomy" id="40419"/>
    <lineage>
        <taxon>Eukaryota</taxon>
        <taxon>Fungi</taxon>
        <taxon>Dikarya</taxon>
        <taxon>Basidiomycota</taxon>
        <taxon>Agaricomycotina</taxon>
        <taxon>Agaricomycetes</taxon>
        <taxon>Russulales</taxon>
        <taxon>Auriscalpiaceae</taxon>
        <taxon>Auriscalpium</taxon>
    </lineage>
</organism>
<accession>A0ACB8RFN6</accession>
<comment type="caution">
    <text evidence="1">The sequence shown here is derived from an EMBL/GenBank/DDBJ whole genome shotgun (WGS) entry which is preliminary data.</text>
</comment>
<dbReference type="Proteomes" id="UP000814033">
    <property type="component" value="Unassembled WGS sequence"/>
</dbReference>
<name>A0ACB8RFN6_9AGAM</name>
<proteinExistence type="predicted"/>
<keyword evidence="2" id="KW-1185">Reference proteome</keyword>
<reference evidence="1" key="2">
    <citation type="journal article" date="2022" name="New Phytol.">
        <title>Evolutionary transition to the ectomycorrhizal habit in the genomes of a hyperdiverse lineage of mushroom-forming fungi.</title>
        <authorList>
            <person name="Looney B."/>
            <person name="Miyauchi S."/>
            <person name="Morin E."/>
            <person name="Drula E."/>
            <person name="Courty P.E."/>
            <person name="Kohler A."/>
            <person name="Kuo A."/>
            <person name="LaButti K."/>
            <person name="Pangilinan J."/>
            <person name="Lipzen A."/>
            <person name="Riley R."/>
            <person name="Andreopoulos W."/>
            <person name="He G."/>
            <person name="Johnson J."/>
            <person name="Nolan M."/>
            <person name="Tritt A."/>
            <person name="Barry K.W."/>
            <person name="Grigoriev I.V."/>
            <person name="Nagy L.G."/>
            <person name="Hibbett D."/>
            <person name="Henrissat B."/>
            <person name="Matheny P.B."/>
            <person name="Labbe J."/>
            <person name="Martin F.M."/>
        </authorList>
    </citation>
    <scope>NUCLEOTIDE SEQUENCE</scope>
    <source>
        <strain evidence="1">FP105234-sp</strain>
    </source>
</reference>
<sequence>MYSLNVINSAASPGYILLIIIGISTLYCAFCWLVYPRFFSPLRHIPGPPLENTILGHFRKLALSESGGSIQSEWAKQYGGMVRTVGPLGQERLMVLRPEALHKILVSDWVDYPRPGFLRNVLGLLAGYGLLTVTGNDHRQMRKANSPAFSSVNLMARTDMYHRAINNLVGVVKSLVSGTSKGKVVPLYGWMSKVALDMICETAFGYDSNSLLNPQNELAKAYKDLLDLQSGVNFAKFSALVAIPGMPRFLASDIGYKFCNVWKLCPALAPVTTFINSNHCVRRISRELLAEKLAHDVDDMSTGNDIMSVLVRARKRETKDGYKLSDEALVDQVSTVVGAGQETIATSLCWMLWLLAINPVYQQKLREEVAPIFAETDRPDYRVLKDLKMLDCVIMESLRIRPPLFAALRVAQKSDWIDGVYVPKGTQLHIPLPAINTREEVWGPDADQFRPERWLDLRNTSFSMMSFIAGPHACIGKAMSISEMKTVLAALVANFEFAPSCEGQVARPTNAVTMKPADDMPLLVTAVRSL</sequence>
<dbReference type="EMBL" id="MU276051">
    <property type="protein sequence ID" value="KAI0042702.1"/>
    <property type="molecule type" value="Genomic_DNA"/>
</dbReference>
<reference evidence="1" key="1">
    <citation type="submission" date="2021-02" db="EMBL/GenBank/DDBJ databases">
        <authorList>
            <consortium name="DOE Joint Genome Institute"/>
            <person name="Ahrendt S."/>
            <person name="Looney B.P."/>
            <person name="Miyauchi S."/>
            <person name="Morin E."/>
            <person name="Drula E."/>
            <person name="Courty P.E."/>
            <person name="Chicoki N."/>
            <person name="Fauchery L."/>
            <person name="Kohler A."/>
            <person name="Kuo A."/>
            <person name="Labutti K."/>
            <person name="Pangilinan J."/>
            <person name="Lipzen A."/>
            <person name="Riley R."/>
            <person name="Andreopoulos W."/>
            <person name="He G."/>
            <person name="Johnson J."/>
            <person name="Barry K.W."/>
            <person name="Grigoriev I.V."/>
            <person name="Nagy L."/>
            <person name="Hibbett D."/>
            <person name="Henrissat B."/>
            <person name="Matheny P.B."/>
            <person name="Labbe J."/>
            <person name="Martin F."/>
        </authorList>
    </citation>
    <scope>NUCLEOTIDE SEQUENCE</scope>
    <source>
        <strain evidence="1">FP105234-sp</strain>
    </source>
</reference>
<gene>
    <name evidence="1" type="ORF">FA95DRAFT_1609956</name>
</gene>
<evidence type="ECO:0000313" key="1">
    <source>
        <dbReference type="EMBL" id="KAI0042702.1"/>
    </source>
</evidence>
<evidence type="ECO:0000313" key="2">
    <source>
        <dbReference type="Proteomes" id="UP000814033"/>
    </source>
</evidence>
<protein>
    <submittedName>
        <fullName evidence="1">Cytochrome P450</fullName>
    </submittedName>
</protein>